<organism evidence="4 5">
    <name type="scientific">Embleya scabrispora</name>
    <dbReference type="NCBI Taxonomy" id="159449"/>
    <lineage>
        <taxon>Bacteria</taxon>
        <taxon>Bacillati</taxon>
        <taxon>Actinomycetota</taxon>
        <taxon>Actinomycetes</taxon>
        <taxon>Kitasatosporales</taxon>
        <taxon>Streptomycetaceae</taxon>
        <taxon>Embleya</taxon>
    </lineage>
</organism>
<dbReference type="Gene3D" id="3.50.50.60">
    <property type="entry name" value="FAD/NAD(P)-binding domain"/>
    <property type="match status" value="1"/>
</dbReference>
<dbReference type="STRING" id="159449.B4N89_27060"/>
<sequence>MTDADKGSSAPGTNADTNPGKRTRAARAGRGWGRAVVIGGGYAGLLAARVLADHFDEVLVLERDVVDRTTGAHPSAPQSYHAHAMLARGAQALEVLFPGLRAELEQLGAPVYDYGERISFLLPTGYAVRATTGVRIQSFTRDELERRIRGRVLDLARVRLLDGARVRGLGRGADGRINSVRYRTEQGGEQEATADLVVDASGRTTSIDDWLTEAGLPVSAKNTVKAKITYTTMVFDRTPEEKDYDVAYQMSFAPAVRRGGAMLAVEHGRWVCSLFGFEQQPPTDPDGFLDYARSLDNPRLAEQIARRSGHDELHRYTNPGSTWRLHHRNPGWPEGLIAIGDALCVFNPVYGQGLTVPAIQAEALGSLLRRRSTGTGPTGLSREYLRAAAEIIKVPWSLSTTSDLMWSPSGQPPAARFAHWYNKQVFALARHDADVWTRFVKVANMTGPSSLLTHPTVLAKIARQAVTRRPNPGADDAPYADRRDGAA</sequence>
<keyword evidence="5" id="KW-1185">Reference proteome</keyword>
<name>A0A1T3P545_9ACTN</name>
<dbReference type="Proteomes" id="UP000190037">
    <property type="component" value="Unassembled WGS sequence"/>
</dbReference>
<proteinExistence type="inferred from homology"/>
<dbReference type="Pfam" id="PF01494">
    <property type="entry name" value="FAD_binding_3"/>
    <property type="match status" value="1"/>
</dbReference>
<dbReference type="PANTHER" id="PTHR43747:SF1">
    <property type="entry name" value="SLR1998 PROTEIN"/>
    <property type="match status" value="1"/>
</dbReference>
<dbReference type="EMBL" id="MWQN01000001">
    <property type="protein sequence ID" value="OPC84102.1"/>
    <property type="molecule type" value="Genomic_DNA"/>
</dbReference>
<dbReference type="AlphaFoldDB" id="A0A1T3P545"/>
<evidence type="ECO:0000256" key="1">
    <source>
        <dbReference type="ARBA" id="ARBA00038396"/>
    </source>
</evidence>
<dbReference type="RefSeq" id="WP_078978395.1">
    <property type="nucleotide sequence ID" value="NZ_MWQN01000001.1"/>
</dbReference>
<evidence type="ECO:0000313" key="4">
    <source>
        <dbReference type="EMBL" id="OPC84102.1"/>
    </source>
</evidence>
<reference evidence="4 5" key="1">
    <citation type="submission" date="2017-03" db="EMBL/GenBank/DDBJ databases">
        <title>Draft genome sequence of Streptomyces scabrisporus NF3, endophyte isolated from Amphipterygium adstringens.</title>
        <authorList>
            <person name="Vazquez M."/>
            <person name="Ceapa C.D."/>
            <person name="Rodriguez Luna D."/>
            <person name="Sanchez Esquivel S."/>
        </authorList>
    </citation>
    <scope>NUCLEOTIDE SEQUENCE [LARGE SCALE GENOMIC DNA]</scope>
    <source>
        <strain evidence="4 5">NF3</strain>
    </source>
</reference>
<evidence type="ECO:0000259" key="3">
    <source>
        <dbReference type="Pfam" id="PF01494"/>
    </source>
</evidence>
<gene>
    <name evidence="4" type="ORF">B4N89_27060</name>
</gene>
<protein>
    <recommendedName>
        <fullName evidence="3">FAD-binding domain-containing protein</fullName>
    </recommendedName>
</protein>
<dbReference type="InterPro" id="IPR002938">
    <property type="entry name" value="FAD-bd"/>
</dbReference>
<comment type="similarity">
    <text evidence="1">Belongs to the flavin-dependent halogenase family. Bacterial tryptophan halogenase subfamily.</text>
</comment>
<dbReference type="OrthoDB" id="9790035at2"/>
<feature type="region of interest" description="Disordered" evidence="2">
    <location>
        <begin position="466"/>
        <end position="487"/>
    </location>
</feature>
<evidence type="ECO:0000256" key="2">
    <source>
        <dbReference type="SAM" id="MobiDB-lite"/>
    </source>
</evidence>
<comment type="caution">
    <text evidence="4">The sequence shown here is derived from an EMBL/GenBank/DDBJ whole genome shotgun (WGS) entry which is preliminary data.</text>
</comment>
<dbReference type="GO" id="GO:0071949">
    <property type="term" value="F:FAD binding"/>
    <property type="evidence" value="ECO:0007669"/>
    <property type="project" value="InterPro"/>
</dbReference>
<dbReference type="InterPro" id="IPR050816">
    <property type="entry name" value="Flavin-dep_Halogenase_NPB"/>
</dbReference>
<dbReference type="InterPro" id="IPR036188">
    <property type="entry name" value="FAD/NAD-bd_sf"/>
</dbReference>
<feature type="region of interest" description="Disordered" evidence="2">
    <location>
        <begin position="1"/>
        <end position="27"/>
    </location>
</feature>
<accession>A0A1T3P545</accession>
<feature type="domain" description="FAD-binding" evidence="3">
    <location>
        <begin position="36"/>
        <end position="390"/>
    </location>
</feature>
<dbReference type="PANTHER" id="PTHR43747">
    <property type="entry name" value="FAD-BINDING PROTEIN"/>
    <property type="match status" value="1"/>
</dbReference>
<evidence type="ECO:0000313" key="5">
    <source>
        <dbReference type="Proteomes" id="UP000190037"/>
    </source>
</evidence>
<dbReference type="SUPFAM" id="SSF51905">
    <property type="entry name" value="FAD/NAD(P)-binding domain"/>
    <property type="match status" value="1"/>
</dbReference>